<dbReference type="GO" id="GO:0015408">
    <property type="term" value="F:ABC-type ferric iron transporter activity"/>
    <property type="evidence" value="ECO:0007669"/>
    <property type="project" value="InterPro"/>
</dbReference>
<keyword evidence="5" id="KW-0067">ATP-binding</keyword>
<dbReference type="PANTHER" id="PTHR42781">
    <property type="entry name" value="SPERMIDINE/PUTRESCINE IMPORT ATP-BINDING PROTEIN POTA"/>
    <property type="match status" value="1"/>
</dbReference>
<keyword evidence="11" id="KW-1185">Reference proteome</keyword>
<reference evidence="10" key="1">
    <citation type="journal article" date="2014" name="Int. J. Syst. Evol. Microbiol.">
        <title>Complete genome sequence of Corynebacterium casei LMG S-19264T (=DSM 44701T), isolated from a smear-ripened cheese.</title>
        <authorList>
            <consortium name="US DOE Joint Genome Institute (JGI-PGF)"/>
            <person name="Walter F."/>
            <person name="Albersmeier A."/>
            <person name="Kalinowski J."/>
            <person name="Ruckert C."/>
        </authorList>
    </citation>
    <scope>NUCLEOTIDE SEQUENCE</scope>
    <source>
        <strain evidence="10">CGMCC 1.12160</strain>
    </source>
</reference>
<evidence type="ECO:0000256" key="8">
    <source>
        <dbReference type="ARBA" id="ARBA00023136"/>
    </source>
</evidence>
<dbReference type="Pfam" id="PF00005">
    <property type="entry name" value="ABC_tran"/>
    <property type="match status" value="1"/>
</dbReference>
<evidence type="ECO:0000256" key="6">
    <source>
        <dbReference type="ARBA" id="ARBA00023004"/>
    </source>
</evidence>
<keyword evidence="3" id="KW-0410">Iron transport</keyword>
<keyword evidence="1" id="KW-0813">Transport</keyword>
<name>A0A917F8L5_9MICO</name>
<dbReference type="PANTHER" id="PTHR42781:SF4">
    <property type="entry name" value="SPERMIDINE_PUTRESCINE IMPORT ATP-BINDING PROTEIN POTA"/>
    <property type="match status" value="1"/>
</dbReference>
<dbReference type="InterPro" id="IPR050093">
    <property type="entry name" value="ABC_SmlMolc_Importer"/>
</dbReference>
<dbReference type="SUPFAM" id="SSF52540">
    <property type="entry name" value="P-loop containing nucleoside triphosphate hydrolases"/>
    <property type="match status" value="1"/>
</dbReference>
<gene>
    <name evidence="10" type="ORF">GCM10011366_30040</name>
</gene>
<evidence type="ECO:0000256" key="5">
    <source>
        <dbReference type="ARBA" id="ARBA00022840"/>
    </source>
</evidence>
<dbReference type="PROSITE" id="PS50893">
    <property type="entry name" value="ABC_TRANSPORTER_2"/>
    <property type="match status" value="1"/>
</dbReference>
<keyword evidence="2" id="KW-1003">Cell membrane</keyword>
<comment type="caution">
    <text evidence="10">The sequence shown here is derived from an EMBL/GenBank/DDBJ whole genome shotgun (WGS) entry which is preliminary data.</text>
</comment>
<dbReference type="GO" id="GO:0043190">
    <property type="term" value="C:ATP-binding cassette (ABC) transporter complex"/>
    <property type="evidence" value="ECO:0007669"/>
    <property type="project" value="InterPro"/>
</dbReference>
<dbReference type="EMBL" id="BMEM01000007">
    <property type="protein sequence ID" value="GGF60182.1"/>
    <property type="molecule type" value="Genomic_DNA"/>
</dbReference>
<evidence type="ECO:0000256" key="4">
    <source>
        <dbReference type="ARBA" id="ARBA00022741"/>
    </source>
</evidence>
<dbReference type="Gene3D" id="3.40.50.300">
    <property type="entry name" value="P-loop containing nucleotide triphosphate hydrolases"/>
    <property type="match status" value="1"/>
</dbReference>
<protein>
    <submittedName>
        <fullName evidence="10">ABC transporter</fullName>
    </submittedName>
</protein>
<evidence type="ECO:0000313" key="10">
    <source>
        <dbReference type="EMBL" id="GGF60182.1"/>
    </source>
</evidence>
<dbReference type="SMART" id="SM00382">
    <property type="entry name" value="AAA"/>
    <property type="match status" value="1"/>
</dbReference>
<dbReference type="InterPro" id="IPR008995">
    <property type="entry name" value="Mo/tungstate-bd_C_term_dom"/>
</dbReference>
<dbReference type="InterPro" id="IPR003593">
    <property type="entry name" value="AAA+_ATPase"/>
</dbReference>
<dbReference type="InterPro" id="IPR013611">
    <property type="entry name" value="Transp-assoc_OB_typ2"/>
</dbReference>
<organism evidence="10 11">
    <name type="scientific">Ornithinimicrobium tianjinense</name>
    <dbReference type="NCBI Taxonomy" id="1195761"/>
    <lineage>
        <taxon>Bacteria</taxon>
        <taxon>Bacillati</taxon>
        <taxon>Actinomycetota</taxon>
        <taxon>Actinomycetes</taxon>
        <taxon>Micrococcales</taxon>
        <taxon>Ornithinimicrobiaceae</taxon>
        <taxon>Ornithinimicrobium</taxon>
    </lineage>
</organism>
<evidence type="ECO:0000259" key="9">
    <source>
        <dbReference type="PROSITE" id="PS50893"/>
    </source>
</evidence>
<sequence length="371" mass="38681">MNNGAVIEAVEAPVSVDPPASKVMLRGVRAGYNGAEILHGVDLTVPEGLTTAVLGDSGSGKTTLLKVISGFLRPADGEVVVGGRTVAGPGAWVAPERRGIGYVRQDGGLFPHLSVAGNIAFGLPRPVLGRRDRAHRARVLELLDLVELPAALADRHPDQLSGGQQQRVALARALAPEPDLVLLDEPFSALDTALRTATREATGRALRAAGATTILVTHDQPEALSFADEVAVLREGHFSQIAPPRTVYGEPADPHVAAFLGDAIYVHGLANQTQFRCALGNLQTAGFVTRGAVEGLLRPEQLALVAPGAGSVDARVTSVTYFGHDSVADLQLVSGVPVRGLRARVVGHQVPDVGDVVGLQVIGPVRVFPSP</sequence>
<evidence type="ECO:0000256" key="2">
    <source>
        <dbReference type="ARBA" id="ARBA00022475"/>
    </source>
</evidence>
<dbReference type="InterPro" id="IPR027417">
    <property type="entry name" value="P-loop_NTPase"/>
</dbReference>
<dbReference type="SUPFAM" id="SSF50331">
    <property type="entry name" value="MOP-like"/>
    <property type="match status" value="1"/>
</dbReference>
<keyword evidence="4" id="KW-0547">Nucleotide-binding</keyword>
<dbReference type="InterPro" id="IPR017871">
    <property type="entry name" value="ABC_transporter-like_CS"/>
</dbReference>
<keyword evidence="6" id="KW-0408">Iron</keyword>
<evidence type="ECO:0000256" key="1">
    <source>
        <dbReference type="ARBA" id="ARBA00022448"/>
    </source>
</evidence>
<dbReference type="InterPro" id="IPR015853">
    <property type="entry name" value="ABC_transpr_FbpC"/>
</dbReference>
<reference evidence="10" key="2">
    <citation type="submission" date="2020-09" db="EMBL/GenBank/DDBJ databases">
        <authorList>
            <person name="Sun Q."/>
            <person name="Zhou Y."/>
        </authorList>
    </citation>
    <scope>NUCLEOTIDE SEQUENCE</scope>
    <source>
        <strain evidence="10">CGMCC 1.12160</strain>
    </source>
</reference>
<dbReference type="AlphaFoldDB" id="A0A917F8L5"/>
<evidence type="ECO:0000256" key="3">
    <source>
        <dbReference type="ARBA" id="ARBA00022496"/>
    </source>
</evidence>
<dbReference type="InterPro" id="IPR003439">
    <property type="entry name" value="ABC_transporter-like_ATP-bd"/>
</dbReference>
<dbReference type="Proteomes" id="UP000605670">
    <property type="component" value="Unassembled WGS sequence"/>
</dbReference>
<dbReference type="CDD" id="cd03259">
    <property type="entry name" value="ABC_Carb_Solutes_like"/>
    <property type="match status" value="1"/>
</dbReference>
<dbReference type="GO" id="GO:0005524">
    <property type="term" value="F:ATP binding"/>
    <property type="evidence" value="ECO:0007669"/>
    <property type="project" value="UniProtKB-KW"/>
</dbReference>
<keyword evidence="7" id="KW-0406">Ion transport</keyword>
<dbReference type="GO" id="GO:0016887">
    <property type="term" value="F:ATP hydrolysis activity"/>
    <property type="evidence" value="ECO:0007669"/>
    <property type="project" value="InterPro"/>
</dbReference>
<dbReference type="PROSITE" id="PS00211">
    <property type="entry name" value="ABC_TRANSPORTER_1"/>
    <property type="match status" value="1"/>
</dbReference>
<feature type="domain" description="ABC transporter" evidence="9">
    <location>
        <begin position="23"/>
        <end position="260"/>
    </location>
</feature>
<proteinExistence type="predicted"/>
<dbReference type="Pfam" id="PF08402">
    <property type="entry name" value="TOBE_2"/>
    <property type="match status" value="1"/>
</dbReference>
<evidence type="ECO:0000256" key="7">
    <source>
        <dbReference type="ARBA" id="ARBA00023065"/>
    </source>
</evidence>
<evidence type="ECO:0000313" key="11">
    <source>
        <dbReference type="Proteomes" id="UP000605670"/>
    </source>
</evidence>
<keyword evidence="8" id="KW-0472">Membrane</keyword>
<accession>A0A917F8L5</accession>